<name>A0A015TZ23_BACFG</name>
<sequence length="347" mass="39369">MKQKYILFLSLCFVFFSCRENDVGSVYSFDTVCEIVDYNLICSDEDAPWGAIMNMEIVDSILVLQHAMDEYAFSFINVNNGELLSQWGHTGEGPEEFIDFGSGFEIVDSRIVFLDRMKKERISVSISDILSKKEHPDITRETYPYNVDFRVLEINAVGNKKIVTGGFKEGYWGVLDSQNHIIPHVAELPFDAGEVSGLEKGTVFGGILKANSKQSKFVLSIRASDVFEIYRVSDDGINRVYVSPFKHIPKTWKKGGGYAIDYNQSIGGIKNIAVSDDLICFSLFLQNYNEAAKTDFASNELFCFDWDGNKVKKYVLPFPIGNFCIDGTHIYGVRNFEDKIIIYRFNM</sequence>
<dbReference type="AlphaFoldDB" id="A0A015TZ23"/>
<dbReference type="PATRIC" id="fig|1339315.3.peg.828"/>
<reference evidence="1 2" key="1">
    <citation type="submission" date="2014-02" db="EMBL/GenBank/DDBJ databases">
        <authorList>
            <person name="Sears C."/>
            <person name="Carroll K."/>
            <person name="Sack B.R."/>
            <person name="Qadri F."/>
            <person name="Myers L.L."/>
            <person name="Chung G.-T."/>
            <person name="Escheverria P."/>
            <person name="Fraser C.M."/>
            <person name="Sadzewicz L."/>
            <person name="Shefchek K.A."/>
            <person name="Tallon L."/>
            <person name="Das S.P."/>
            <person name="Daugherty S."/>
            <person name="Mongodin E.F."/>
        </authorList>
    </citation>
    <scope>NUCLEOTIDE SEQUENCE [LARGE SCALE GENOMIC DNA]</scope>
    <source>
        <strain evidence="2">3988T(B)14</strain>
    </source>
</reference>
<evidence type="ECO:0000313" key="1">
    <source>
        <dbReference type="EMBL" id="EXY76136.1"/>
    </source>
</evidence>
<dbReference type="PROSITE" id="PS51257">
    <property type="entry name" value="PROKAR_LIPOPROTEIN"/>
    <property type="match status" value="1"/>
</dbReference>
<gene>
    <name evidence="1" type="ORF">M124_0011</name>
</gene>
<proteinExistence type="predicted"/>
<dbReference type="Pfam" id="PF15869">
    <property type="entry name" value="TolB_like"/>
    <property type="match status" value="1"/>
</dbReference>
<dbReference type="Proteomes" id="UP000020529">
    <property type="component" value="Unassembled WGS sequence"/>
</dbReference>
<accession>A0A015TZ23</accession>
<protein>
    <recommendedName>
        <fullName evidence="3">TolB-like 6-blade propeller-like protein</fullName>
    </recommendedName>
</protein>
<organism evidence="1 2">
    <name type="scientific">Bacteroides fragilis str. 3988T(B)14</name>
    <dbReference type="NCBI Taxonomy" id="1339315"/>
    <lineage>
        <taxon>Bacteria</taxon>
        <taxon>Pseudomonadati</taxon>
        <taxon>Bacteroidota</taxon>
        <taxon>Bacteroidia</taxon>
        <taxon>Bacteroidales</taxon>
        <taxon>Bacteroidaceae</taxon>
        <taxon>Bacteroides</taxon>
    </lineage>
</organism>
<dbReference type="EMBL" id="JGCY01000218">
    <property type="protein sequence ID" value="EXY76136.1"/>
    <property type="molecule type" value="Genomic_DNA"/>
</dbReference>
<dbReference type="RefSeq" id="WP_022348456.1">
    <property type="nucleotide sequence ID" value="NZ_JGCY01000218.1"/>
</dbReference>
<comment type="caution">
    <text evidence="1">The sequence shown here is derived from an EMBL/GenBank/DDBJ whole genome shotgun (WGS) entry which is preliminary data.</text>
</comment>
<evidence type="ECO:0000313" key="2">
    <source>
        <dbReference type="Proteomes" id="UP000020529"/>
    </source>
</evidence>
<evidence type="ECO:0008006" key="3">
    <source>
        <dbReference type="Google" id="ProtNLM"/>
    </source>
</evidence>